<dbReference type="Proteomes" id="UP001500503">
    <property type="component" value="Unassembled WGS sequence"/>
</dbReference>
<dbReference type="RefSeq" id="WP_345471516.1">
    <property type="nucleotide sequence ID" value="NZ_BAABHF010000045.1"/>
</dbReference>
<dbReference type="InterPro" id="IPR000182">
    <property type="entry name" value="GNAT_dom"/>
</dbReference>
<dbReference type="InterPro" id="IPR051908">
    <property type="entry name" value="Ribosomal_N-acetyltransferase"/>
</dbReference>
<protein>
    <submittedName>
        <fullName evidence="3">GNAT family protein</fullName>
    </submittedName>
</protein>
<feature type="region of interest" description="Disordered" evidence="1">
    <location>
        <begin position="172"/>
        <end position="193"/>
    </location>
</feature>
<dbReference type="PANTHER" id="PTHR43441:SF2">
    <property type="entry name" value="FAMILY ACETYLTRANSFERASE, PUTATIVE (AFU_ORTHOLOGUE AFUA_7G00850)-RELATED"/>
    <property type="match status" value="1"/>
</dbReference>
<organism evidence="3 4">
    <name type="scientific">Actinoallomurus oryzae</name>
    <dbReference type="NCBI Taxonomy" id="502180"/>
    <lineage>
        <taxon>Bacteria</taxon>
        <taxon>Bacillati</taxon>
        <taxon>Actinomycetota</taxon>
        <taxon>Actinomycetes</taxon>
        <taxon>Streptosporangiales</taxon>
        <taxon>Thermomonosporaceae</taxon>
        <taxon>Actinoallomurus</taxon>
    </lineage>
</organism>
<dbReference type="Gene3D" id="3.40.630.30">
    <property type="match status" value="1"/>
</dbReference>
<evidence type="ECO:0000256" key="1">
    <source>
        <dbReference type="SAM" id="MobiDB-lite"/>
    </source>
</evidence>
<dbReference type="PANTHER" id="PTHR43441">
    <property type="entry name" value="RIBOSOMAL-PROTEIN-SERINE ACETYLTRANSFERASE"/>
    <property type="match status" value="1"/>
</dbReference>
<evidence type="ECO:0000259" key="2">
    <source>
        <dbReference type="PROSITE" id="PS51186"/>
    </source>
</evidence>
<evidence type="ECO:0000313" key="4">
    <source>
        <dbReference type="Proteomes" id="UP001500503"/>
    </source>
</evidence>
<feature type="compositionally biased region" description="Basic and acidic residues" evidence="1">
    <location>
        <begin position="177"/>
        <end position="193"/>
    </location>
</feature>
<dbReference type="Pfam" id="PF13302">
    <property type="entry name" value="Acetyltransf_3"/>
    <property type="match status" value="1"/>
</dbReference>
<evidence type="ECO:0000313" key="3">
    <source>
        <dbReference type="EMBL" id="GAA4509886.1"/>
    </source>
</evidence>
<reference evidence="4" key="1">
    <citation type="journal article" date="2019" name="Int. J. Syst. Evol. Microbiol.">
        <title>The Global Catalogue of Microorganisms (GCM) 10K type strain sequencing project: providing services to taxonomists for standard genome sequencing and annotation.</title>
        <authorList>
            <consortium name="The Broad Institute Genomics Platform"/>
            <consortium name="The Broad Institute Genome Sequencing Center for Infectious Disease"/>
            <person name="Wu L."/>
            <person name="Ma J."/>
        </authorList>
    </citation>
    <scope>NUCLEOTIDE SEQUENCE [LARGE SCALE GENOMIC DNA]</scope>
    <source>
        <strain evidence="4">JCM 17933</strain>
    </source>
</reference>
<dbReference type="CDD" id="cd04301">
    <property type="entry name" value="NAT_SF"/>
    <property type="match status" value="1"/>
</dbReference>
<dbReference type="PROSITE" id="PS51186">
    <property type="entry name" value="GNAT"/>
    <property type="match status" value="1"/>
</dbReference>
<proteinExistence type="predicted"/>
<gene>
    <name evidence="3" type="ORF">GCM10023191_071730</name>
</gene>
<dbReference type="InterPro" id="IPR016181">
    <property type="entry name" value="Acyl_CoA_acyltransferase"/>
</dbReference>
<keyword evidence="4" id="KW-1185">Reference proteome</keyword>
<dbReference type="EMBL" id="BAABHF010000045">
    <property type="protein sequence ID" value="GAA4509886.1"/>
    <property type="molecule type" value="Genomic_DNA"/>
</dbReference>
<comment type="caution">
    <text evidence="3">The sequence shown here is derived from an EMBL/GenBank/DDBJ whole genome shotgun (WGS) entry which is preliminary data.</text>
</comment>
<dbReference type="SUPFAM" id="SSF55729">
    <property type="entry name" value="Acyl-CoA N-acyltransferases (Nat)"/>
    <property type="match status" value="1"/>
</dbReference>
<name>A0ABP8QU20_9ACTN</name>
<accession>A0ABP8QU20</accession>
<sequence>MINARVVLRPVTQADLELFEAEFSGPEGTGVHQWFGYRSPVDLRRRFAETGLLTPDGGTLTVCEEGGDVAGRVEWFKSSWGRPETSWCWTVAIGLRPSRQGRGIGTEAQRLLVAYLFDHTRAQRIQAFTDSGNLAEQRALEKAGFEREGVLRQAQWRAGHWHDQILYSTLRPTTVGDEGRGADKPGERPARSG</sequence>
<feature type="domain" description="N-acetyltransferase" evidence="2">
    <location>
        <begin position="6"/>
        <end position="172"/>
    </location>
</feature>